<reference evidence="8 9" key="1">
    <citation type="submission" date="2020-09" db="EMBL/GenBank/DDBJ databases">
        <title>Roseomonas.</title>
        <authorList>
            <person name="Zhu W."/>
        </authorList>
    </citation>
    <scope>NUCLEOTIDE SEQUENCE [LARGE SCALE GENOMIC DNA]</scope>
    <source>
        <strain evidence="8 9">1311</strain>
    </source>
</reference>
<dbReference type="InterPro" id="IPR012809">
    <property type="entry name" value="ECF_CbiQ"/>
</dbReference>
<keyword evidence="6 7" id="KW-0472">Membrane</keyword>
<gene>
    <name evidence="8" type="primary">cbiQ</name>
    <name evidence="8" type="ORF">IAI60_13035</name>
</gene>
<dbReference type="EMBL" id="JACTNF010000012">
    <property type="protein sequence ID" value="MBO1075532.1"/>
    <property type="molecule type" value="Genomic_DNA"/>
</dbReference>
<dbReference type="Proteomes" id="UP001518990">
    <property type="component" value="Unassembled WGS sequence"/>
</dbReference>
<dbReference type="CDD" id="cd16914">
    <property type="entry name" value="EcfT"/>
    <property type="match status" value="1"/>
</dbReference>
<keyword evidence="5 7" id="KW-1133">Transmembrane helix</keyword>
<feature type="transmembrane region" description="Helical" evidence="7">
    <location>
        <begin position="93"/>
        <end position="111"/>
    </location>
</feature>
<dbReference type="InterPro" id="IPR003339">
    <property type="entry name" value="ABC/ECF_trnsptr_transmembrane"/>
</dbReference>
<evidence type="ECO:0000256" key="6">
    <source>
        <dbReference type="ARBA" id="ARBA00023136"/>
    </source>
</evidence>
<evidence type="ECO:0000256" key="3">
    <source>
        <dbReference type="ARBA" id="ARBA00022475"/>
    </source>
</evidence>
<proteinExistence type="inferred from homology"/>
<comment type="caution">
    <text evidence="8">The sequence shown here is derived from an EMBL/GenBank/DDBJ whole genome shotgun (WGS) entry which is preliminary data.</text>
</comment>
<evidence type="ECO:0000256" key="4">
    <source>
        <dbReference type="ARBA" id="ARBA00022692"/>
    </source>
</evidence>
<accession>A0ABS3KDI2</accession>
<keyword evidence="9" id="KW-1185">Reference proteome</keyword>
<evidence type="ECO:0000256" key="1">
    <source>
        <dbReference type="ARBA" id="ARBA00004651"/>
    </source>
</evidence>
<keyword evidence="4 7" id="KW-0812">Transmembrane</keyword>
<protein>
    <submittedName>
        <fullName evidence="8">Cobalt ECF transporter T component CbiQ</fullName>
    </submittedName>
</protein>
<dbReference type="PANTHER" id="PTHR34857:SF2">
    <property type="entry name" value="SLL0384 PROTEIN"/>
    <property type="match status" value="1"/>
</dbReference>
<name>A0ABS3KDI2_9PROT</name>
<feature type="transmembrane region" description="Helical" evidence="7">
    <location>
        <begin position="215"/>
        <end position="234"/>
    </location>
</feature>
<dbReference type="RefSeq" id="WP_207447816.1">
    <property type="nucleotide sequence ID" value="NZ_CP061094.1"/>
</dbReference>
<evidence type="ECO:0000256" key="5">
    <source>
        <dbReference type="ARBA" id="ARBA00022989"/>
    </source>
</evidence>
<dbReference type="Pfam" id="PF02361">
    <property type="entry name" value="CbiQ"/>
    <property type="match status" value="1"/>
</dbReference>
<dbReference type="PANTHER" id="PTHR34857">
    <property type="entry name" value="SLL0384 PROTEIN"/>
    <property type="match status" value="1"/>
</dbReference>
<organism evidence="8 9">
    <name type="scientific">Roseomonas marmotae</name>
    <dbReference type="NCBI Taxonomy" id="2768161"/>
    <lineage>
        <taxon>Bacteria</taxon>
        <taxon>Pseudomonadati</taxon>
        <taxon>Pseudomonadota</taxon>
        <taxon>Alphaproteobacteria</taxon>
        <taxon>Acetobacterales</taxon>
        <taxon>Roseomonadaceae</taxon>
        <taxon>Roseomonas</taxon>
    </lineage>
</organism>
<comment type="subcellular location">
    <subcellularLocation>
        <location evidence="1">Cell membrane</location>
        <topology evidence="1">Multi-pass membrane protein</topology>
    </subcellularLocation>
</comment>
<comment type="similarity">
    <text evidence="2">Belongs to the CbiQ family.</text>
</comment>
<dbReference type="NCBIfam" id="TIGR02454">
    <property type="entry name" value="ECF_T_CbiQ"/>
    <property type="match status" value="1"/>
</dbReference>
<evidence type="ECO:0000256" key="2">
    <source>
        <dbReference type="ARBA" id="ARBA00008564"/>
    </source>
</evidence>
<dbReference type="InterPro" id="IPR051611">
    <property type="entry name" value="ECF_transporter_component"/>
</dbReference>
<evidence type="ECO:0000313" key="9">
    <source>
        <dbReference type="Proteomes" id="UP001518990"/>
    </source>
</evidence>
<keyword evidence="3" id="KW-1003">Cell membrane</keyword>
<evidence type="ECO:0000313" key="8">
    <source>
        <dbReference type="EMBL" id="MBO1075532.1"/>
    </source>
</evidence>
<evidence type="ECO:0000256" key="7">
    <source>
        <dbReference type="SAM" id="Phobius"/>
    </source>
</evidence>
<feature type="transmembrane region" description="Helical" evidence="7">
    <location>
        <begin position="59"/>
        <end position="81"/>
    </location>
</feature>
<sequence length="237" mass="26064">MTWPRDLRLRIVAAFAVVGCLSQLRSLPVAAGAFAAVMVFAWLHRSGQPSWRRLLHLEGFLLLLFVTLPFSVAGPPLFSLGPFAASLEGVSRAALIACKVSASVLVIVTMLREDEPVRLGAALRGLHVPEPAVRLFMLTARYLGLIRGEAQRLHDAMRMRGFRPGGNRHTWRSYGNLLGMLLVRALARAQRVEEAMLCRGYDGRFPRVAQPPPAAGDWMGFTLILAFGIAVILTDRL</sequence>